<feature type="binding site" evidence="5">
    <location>
        <position position="48"/>
    </location>
    <ligand>
        <name>chlorophyll a</name>
        <dbReference type="ChEBI" id="CHEBI:58416"/>
        <label>1</label>
    </ligand>
</feature>
<evidence type="ECO:0000313" key="7">
    <source>
        <dbReference type="EMBL" id="KAG8470308.1"/>
    </source>
</evidence>
<comment type="caution">
    <text evidence="7">The sequence shown here is derived from an EMBL/GenBank/DDBJ whole genome shotgun (WGS) entry which is preliminary data.</text>
</comment>
<dbReference type="InterPro" id="IPR001344">
    <property type="entry name" value="Chloro_AB-bd_pln"/>
</dbReference>
<dbReference type="OrthoDB" id="423598at2759"/>
<comment type="subcellular location">
    <subcellularLocation>
        <location evidence="1">Plastid</location>
        <location evidence="1">Chloroplast</location>
    </subcellularLocation>
</comment>
<feature type="transmembrane region" description="Helical" evidence="6">
    <location>
        <begin position="51"/>
        <end position="68"/>
    </location>
</feature>
<evidence type="ECO:0000313" key="8">
    <source>
        <dbReference type="Proteomes" id="UP000751190"/>
    </source>
</evidence>
<keyword evidence="8" id="KW-1185">Reference proteome</keyword>
<dbReference type="GO" id="GO:0016020">
    <property type="term" value="C:membrane"/>
    <property type="evidence" value="ECO:0007669"/>
    <property type="project" value="InterPro"/>
</dbReference>
<keyword evidence="4" id="KW-0934">Plastid</keyword>
<keyword evidence="6" id="KW-0812">Transmembrane</keyword>
<keyword evidence="5" id="KW-0148">Chlorophyll</keyword>
<keyword evidence="3" id="KW-0602">Photosynthesis</keyword>
<evidence type="ECO:0000256" key="4">
    <source>
        <dbReference type="ARBA" id="ARBA00022640"/>
    </source>
</evidence>
<keyword evidence="6" id="KW-1133">Transmembrane helix</keyword>
<dbReference type="SUPFAM" id="SSF103511">
    <property type="entry name" value="Chlorophyll a-b binding protein"/>
    <property type="match status" value="1"/>
</dbReference>
<keyword evidence="5" id="KW-0157">Chromophore</keyword>
<feature type="binding site" evidence="5">
    <location>
        <position position="144"/>
    </location>
    <ligand>
        <name>chlorophyll a</name>
        <dbReference type="ChEBI" id="CHEBI:58416"/>
        <label>1</label>
    </ligand>
</feature>
<protein>
    <submittedName>
        <fullName evidence="7">Uncharacterized protein</fullName>
    </submittedName>
</protein>
<dbReference type="Gene3D" id="1.10.3460.10">
    <property type="entry name" value="Chlorophyll a/b binding protein domain"/>
    <property type="match status" value="1"/>
</dbReference>
<feature type="binding site" evidence="5">
    <location>
        <position position="147"/>
    </location>
    <ligand>
        <name>chlorophyll a</name>
        <dbReference type="ChEBI" id="CHEBI:58416"/>
        <label>1</label>
    </ligand>
</feature>
<dbReference type="OMA" id="ELMNARW"/>
<sequence>MAGKSAAVPFLPKPEHLDESLPGYAGFDPLNLASSFDIKWMREAELKHGRLSMLAVVGFIATDLGIVAPGAPVGFSSVAAHDMAVEKGAMYVLLFAASLIEVTAGVPAVEQMMKGSDRKPGEFAFDPLNFSKDPASAKKLAVNEVKNGRLAMLAFSGMVTQAVLTGKGFPYL</sequence>
<dbReference type="AlphaFoldDB" id="A0A8J5XRD9"/>
<evidence type="ECO:0000256" key="6">
    <source>
        <dbReference type="SAM" id="Phobius"/>
    </source>
</evidence>
<proteinExistence type="predicted"/>
<accession>A0A8J5XRD9</accession>
<organism evidence="7 8">
    <name type="scientific">Diacronema lutheri</name>
    <name type="common">Unicellular marine alga</name>
    <name type="synonym">Monochrysis lutheri</name>
    <dbReference type="NCBI Taxonomy" id="2081491"/>
    <lineage>
        <taxon>Eukaryota</taxon>
        <taxon>Haptista</taxon>
        <taxon>Haptophyta</taxon>
        <taxon>Pavlovophyceae</taxon>
        <taxon>Pavlovales</taxon>
        <taxon>Pavlovaceae</taxon>
        <taxon>Diacronema</taxon>
    </lineage>
</organism>
<name>A0A8J5XRD9_DIALT</name>
<evidence type="ECO:0000256" key="2">
    <source>
        <dbReference type="ARBA" id="ARBA00022528"/>
    </source>
</evidence>
<dbReference type="Proteomes" id="UP000751190">
    <property type="component" value="Unassembled WGS sequence"/>
</dbReference>
<dbReference type="InterPro" id="IPR022796">
    <property type="entry name" value="Chloroa_b-bind"/>
</dbReference>
<dbReference type="Pfam" id="PF00504">
    <property type="entry name" value="Chloroa_b-bind"/>
    <property type="match status" value="1"/>
</dbReference>
<dbReference type="EMBL" id="JAGTXO010000001">
    <property type="protein sequence ID" value="KAG8470308.1"/>
    <property type="molecule type" value="Genomic_DNA"/>
</dbReference>
<evidence type="ECO:0000256" key="1">
    <source>
        <dbReference type="ARBA" id="ARBA00004229"/>
    </source>
</evidence>
<feature type="transmembrane region" description="Helical" evidence="6">
    <location>
        <begin position="88"/>
        <end position="109"/>
    </location>
</feature>
<evidence type="ECO:0000256" key="3">
    <source>
        <dbReference type="ARBA" id="ARBA00022531"/>
    </source>
</evidence>
<dbReference type="GO" id="GO:0009765">
    <property type="term" value="P:photosynthesis, light harvesting"/>
    <property type="evidence" value="ECO:0007669"/>
    <property type="project" value="InterPro"/>
</dbReference>
<feature type="binding site" description="axial binding residue" evidence="5">
    <location>
        <position position="50"/>
    </location>
    <ligand>
        <name>chlorophyll b</name>
        <dbReference type="ChEBI" id="CHEBI:61721"/>
        <label>1</label>
    </ligand>
    <ligandPart>
        <name>Mg</name>
        <dbReference type="ChEBI" id="CHEBI:25107"/>
    </ligandPart>
</feature>
<dbReference type="GO" id="GO:0009507">
    <property type="term" value="C:chloroplast"/>
    <property type="evidence" value="ECO:0007669"/>
    <property type="project" value="UniProtKB-SubCell"/>
</dbReference>
<feature type="binding site" evidence="5">
    <location>
        <position position="161"/>
    </location>
    <ligand>
        <name>chlorophyll a</name>
        <dbReference type="ChEBI" id="CHEBI:58416"/>
        <label>1</label>
    </ligand>
</feature>
<dbReference type="PANTHER" id="PTHR21649">
    <property type="entry name" value="CHLOROPHYLL A/B BINDING PROTEIN"/>
    <property type="match status" value="1"/>
</dbReference>
<feature type="binding site" evidence="5">
    <location>
        <position position="45"/>
    </location>
    <ligand>
        <name>chlorophyll a</name>
        <dbReference type="ChEBI" id="CHEBI:58416"/>
        <label>1</label>
    </ligand>
</feature>
<evidence type="ECO:0000256" key="5">
    <source>
        <dbReference type="PIRSR" id="PIRSR601344-1"/>
    </source>
</evidence>
<feature type="binding site" evidence="5">
    <location>
        <position position="149"/>
    </location>
    <ligand>
        <name>chlorophyll a</name>
        <dbReference type="ChEBI" id="CHEBI:58416"/>
        <label>1</label>
    </ligand>
</feature>
<reference evidence="7" key="1">
    <citation type="submission" date="2021-05" db="EMBL/GenBank/DDBJ databases">
        <title>The genome of the haptophyte Pavlova lutheri (Diacronema luteri, Pavlovales) - a model for lipid biosynthesis in eukaryotic algae.</title>
        <authorList>
            <person name="Hulatt C.J."/>
            <person name="Posewitz M.C."/>
        </authorList>
    </citation>
    <scope>NUCLEOTIDE SEQUENCE</scope>
    <source>
        <strain evidence="7">NIVA-4/92</strain>
    </source>
</reference>
<dbReference type="GO" id="GO:0016168">
    <property type="term" value="F:chlorophyll binding"/>
    <property type="evidence" value="ECO:0007669"/>
    <property type="project" value="UniProtKB-KW"/>
</dbReference>
<keyword evidence="6" id="KW-0472">Membrane</keyword>
<keyword evidence="2" id="KW-0150">Chloroplast</keyword>
<gene>
    <name evidence="7" type="ORF">KFE25_008729</name>
</gene>